<reference evidence="1 2" key="1">
    <citation type="journal article" date="2022" name="Allergy">
        <title>Genome assembly and annotation of Periplaneta americana reveal a comprehensive cockroach allergen profile.</title>
        <authorList>
            <person name="Wang L."/>
            <person name="Xiong Q."/>
            <person name="Saelim N."/>
            <person name="Wang L."/>
            <person name="Nong W."/>
            <person name="Wan A.T."/>
            <person name="Shi M."/>
            <person name="Liu X."/>
            <person name="Cao Q."/>
            <person name="Hui J.H.L."/>
            <person name="Sookrung N."/>
            <person name="Leung T.F."/>
            <person name="Tungtrongchitr A."/>
            <person name="Tsui S.K.W."/>
        </authorList>
    </citation>
    <scope>NUCLEOTIDE SEQUENCE [LARGE SCALE GENOMIC DNA]</scope>
    <source>
        <strain evidence="1">PWHHKU_190912</strain>
    </source>
</reference>
<proteinExistence type="predicted"/>
<dbReference type="InterPro" id="IPR036397">
    <property type="entry name" value="RNaseH_sf"/>
</dbReference>
<accession>A0ABQ8SAE3</accession>
<evidence type="ECO:0000313" key="1">
    <source>
        <dbReference type="EMBL" id="KAJ4430953.1"/>
    </source>
</evidence>
<dbReference type="EMBL" id="JAJSOF020000031">
    <property type="protein sequence ID" value="KAJ4430953.1"/>
    <property type="molecule type" value="Genomic_DNA"/>
</dbReference>
<dbReference type="Gene3D" id="3.30.420.10">
    <property type="entry name" value="Ribonuclease H-like superfamily/Ribonuclease H"/>
    <property type="match status" value="1"/>
</dbReference>
<sequence length="84" mass="9908">MDLREVGCDDRDWINLAQDRDRWRAYGAKRRRFRWKVLDHPPYSTDLGTSHFDFFGSLKKHLSGKRFNHQYGRSASRHGVASGN</sequence>
<comment type="caution">
    <text evidence="1">The sequence shown here is derived from an EMBL/GenBank/DDBJ whole genome shotgun (WGS) entry which is preliminary data.</text>
</comment>
<keyword evidence="2" id="KW-1185">Reference proteome</keyword>
<name>A0ABQ8SAE3_PERAM</name>
<dbReference type="Proteomes" id="UP001148838">
    <property type="component" value="Unassembled WGS sequence"/>
</dbReference>
<gene>
    <name evidence="1" type="ORF">ANN_19546</name>
</gene>
<evidence type="ECO:0000313" key="2">
    <source>
        <dbReference type="Proteomes" id="UP001148838"/>
    </source>
</evidence>
<protein>
    <submittedName>
        <fullName evidence="1">Uncharacterized protein</fullName>
    </submittedName>
</protein>
<organism evidence="1 2">
    <name type="scientific">Periplaneta americana</name>
    <name type="common">American cockroach</name>
    <name type="synonym">Blatta americana</name>
    <dbReference type="NCBI Taxonomy" id="6978"/>
    <lineage>
        <taxon>Eukaryota</taxon>
        <taxon>Metazoa</taxon>
        <taxon>Ecdysozoa</taxon>
        <taxon>Arthropoda</taxon>
        <taxon>Hexapoda</taxon>
        <taxon>Insecta</taxon>
        <taxon>Pterygota</taxon>
        <taxon>Neoptera</taxon>
        <taxon>Polyneoptera</taxon>
        <taxon>Dictyoptera</taxon>
        <taxon>Blattodea</taxon>
        <taxon>Blattoidea</taxon>
        <taxon>Blattidae</taxon>
        <taxon>Blattinae</taxon>
        <taxon>Periplaneta</taxon>
    </lineage>
</organism>